<keyword evidence="1" id="KW-0472">Membrane</keyword>
<gene>
    <name evidence="3" type="ORF">EIG79_06155</name>
</gene>
<evidence type="ECO:0000259" key="2">
    <source>
        <dbReference type="Pfam" id="PF13240"/>
    </source>
</evidence>
<keyword evidence="1" id="KW-0812">Transmembrane</keyword>
<proteinExistence type="predicted"/>
<dbReference type="Proteomes" id="UP000294229">
    <property type="component" value="Unassembled WGS sequence"/>
</dbReference>
<evidence type="ECO:0000313" key="3">
    <source>
        <dbReference type="EMBL" id="RZN59306.1"/>
    </source>
</evidence>
<dbReference type="RefSeq" id="WP_130238746.1">
    <property type="nucleotide sequence ID" value="NZ_RQXS01000023.1"/>
</dbReference>
<sequence>MYCGNCGKPIDKEQNYCSYCGKMQKSLAKNSYSPHTEQSPPPPPHDDDTVAFDKIFAKNNVSLKDRCLALSGEFFLNFWIILLLFGIPFGILGTSLSSDQMALLFLVEAILFIALRPIFYASKKKGIFGSLLGISLKTDYNESISLKRYIMRIAVKVVLIFILTAIGYILTISLFIADSKFGTPIFSRALLPFLGFGGIPIFLYFISFFLSKKTTPRLFYDKWLGVYVQKTTAPKWGGCVHPYFSDH</sequence>
<accession>A0A8B3TGP2</accession>
<organism evidence="3 4">
    <name type="scientific">Avibacterium paragallinarum</name>
    <name type="common">Haemophilus gallinarum</name>
    <dbReference type="NCBI Taxonomy" id="728"/>
    <lineage>
        <taxon>Bacteria</taxon>
        <taxon>Pseudomonadati</taxon>
        <taxon>Pseudomonadota</taxon>
        <taxon>Gammaproteobacteria</taxon>
        <taxon>Pasteurellales</taxon>
        <taxon>Pasteurellaceae</taxon>
        <taxon>Avibacterium</taxon>
    </lineage>
</organism>
<feature type="transmembrane region" description="Helical" evidence="1">
    <location>
        <begin position="153"/>
        <end position="177"/>
    </location>
</feature>
<feature type="transmembrane region" description="Helical" evidence="1">
    <location>
        <begin position="102"/>
        <end position="121"/>
    </location>
</feature>
<keyword evidence="1" id="KW-1133">Transmembrane helix</keyword>
<protein>
    <submittedName>
        <fullName evidence="3">Zinc ribbon domain-containing protein</fullName>
    </submittedName>
</protein>
<evidence type="ECO:0000313" key="4">
    <source>
        <dbReference type="Proteomes" id="UP000294229"/>
    </source>
</evidence>
<feature type="domain" description="Zinc-ribbon" evidence="2">
    <location>
        <begin position="2"/>
        <end position="22"/>
    </location>
</feature>
<reference evidence="3 4" key="1">
    <citation type="submission" date="2018-11" db="EMBL/GenBank/DDBJ databases">
        <title>Sequencing Av. paragallinarum serogroups.</title>
        <authorList>
            <person name="Hellmuth J.E."/>
            <person name="Boucher C.E."/>
            <person name="Cason E.D."/>
        </authorList>
    </citation>
    <scope>NUCLEOTIDE SEQUENCE [LARGE SCALE GENOMIC DNA]</scope>
    <source>
        <strain evidence="3 4">SA-3</strain>
    </source>
</reference>
<dbReference type="EMBL" id="RQXS01000023">
    <property type="protein sequence ID" value="RZN59306.1"/>
    <property type="molecule type" value="Genomic_DNA"/>
</dbReference>
<dbReference type="Pfam" id="PF13240">
    <property type="entry name" value="Zn_Ribbon_1"/>
    <property type="match status" value="1"/>
</dbReference>
<evidence type="ECO:0000256" key="1">
    <source>
        <dbReference type="SAM" id="Phobius"/>
    </source>
</evidence>
<dbReference type="InterPro" id="IPR026870">
    <property type="entry name" value="Zinc_ribbon_dom"/>
</dbReference>
<dbReference type="AlphaFoldDB" id="A0A8B3TGP2"/>
<feature type="transmembrane region" description="Helical" evidence="1">
    <location>
        <begin position="189"/>
        <end position="210"/>
    </location>
</feature>
<name>A0A8B3TGP2_AVIPA</name>
<feature type="transmembrane region" description="Helical" evidence="1">
    <location>
        <begin position="74"/>
        <end position="96"/>
    </location>
</feature>
<comment type="caution">
    <text evidence="3">The sequence shown here is derived from an EMBL/GenBank/DDBJ whole genome shotgun (WGS) entry which is preliminary data.</text>
</comment>